<feature type="coiled-coil region" evidence="1">
    <location>
        <begin position="190"/>
        <end position="223"/>
    </location>
</feature>
<keyword evidence="1" id="KW-0175">Coiled coil</keyword>
<sequence length="292" mass="34385">MKKQLKELTIKDNFMFGAVMTMPENCKDFLEMVLQTKLSEVVVSKEKSMIYHPEYKGVRLDVYANDEERTHYNVEMQVSKKPALGRRSRYYQSQIDMELLVSGEEYEELPDTYVIFLCDFDPFGQKKYRYTFSSECKECKESKLQDGRCTIFLSTHGENEDEVPKELVTFLRFVKAGLQESEQNFHDDYVERLQRTIREIKRDREMEERFMILEEMLKDERKEGRAEGARLSLCTILECKGEIPDVFRKRIETEQNLEVLRNWLVLAAKSDTMEAFLAEAEAVKGSQCGQKE</sequence>
<keyword evidence="5" id="KW-1185">Reference proteome</keyword>
<name>A0A4R3JKB9_9FIRM</name>
<comment type="caution">
    <text evidence="3">The sequence shown here is derived from an EMBL/GenBank/DDBJ whole genome shotgun (WGS) entry which is preliminary data.</text>
</comment>
<accession>A0A4R3JKB9</accession>
<evidence type="ECO:0000256" key="1">
    <source>
        <dbReference type="SAM" id="Coils"/>
    </source>
</evidence>
<gene>
    <name evidence="3" type="ORF">EDD74_11862</name>
    <name evidence="2" type="ORF">FAEUMB_08970</name>
</gene>
<dbReference type="RefSeq" id="WP_116441277.1">
    <property type="nucleotide sequence ID" value="NZ_BHEO01000002.1"/>
</dbReference>
<dbReference type="EMBL" id="BHEO01000002">
    <property type="protein sequence ID" value="GBU04356.1"/>
    <property type="molecule type" value="Genomic_DNA"/>
</dbReference>
<dbReference type="Proteomes" id="UP000294613">
    <property type="component" value="Unassembled WGS sequence"/>
</dbReference>
<proteinExistence type="predicted"/>
<dbReference type="AlphaFoldDB" id="A0A4R3JKB9"/>
<reference evidence="3 4" key="2">
    <citation type="submission" date="2019-03" db="EMBL/GenBank/DDBJ databases">
        <title>Genomic Encyclopedia of Type Strains, Phase IV (KMG-IV): sequencing the most valuable type-strain genomes for metagenomic binning, comparative biology and taxonomic classification.</title>
        <authorList>
            <person name="Goeker M."/>
        </authorList>
    </citation>
    <scope>NUCLEOTIDE SEQUENCE [LARGE SCALE GENOMIC DNA]</scope>
    <source>
        <strain evidence="3 4">DSM 103426</strain>
    </source>
</reference>
<evidence type="ECO:0000313" key="5">
    <source>
        <dbReference type="Proteomes" id="UP000702954"/>
    </source>
</evidence>
<evidence type="ECO:0000313" key="2">
    <source>
        <dbReference type="EMBL" id="GBU04356.1"/>
    </source>
</evidence>
<dbReference type="NCBIfam" id="TIGR01784">
    <property type="entry name" value="T_den_put_tspse"/>
    <property type="match status" value="1"/>
</dbReference>
<dbReference type="Pfam" id="PF12784">
    <property type="entry name" value="PDDEXK_2"/>
    <property type="match status" value="1"/>
</dbReference>
<protein>
    <submittedName>
        <fullName evidence="3">Putative transposase/invertase (TIGR01784 family)</fullName>
    </submittedName>
</protein>
<dbReference type="InterPro" id="IPR010106">
    <property type="entry name" value="RpnA"/>
</dbReference>
<dbReference type="EMBL" id="SLZV01000018">
    <property type="protein sequence ID" value="TCS66727.1"/>
    <property type="molecule type" value="Genomic_DNA"/>
</dbReference>
<reference evidence="2 5" key="1">
    <citation type="journal article" date="2018" name="Int. J. Syst. Evol. Microbiol.">
        <title>Draft Genome Sequence of Faecalimonas umbilicata JCM 30896T, an Acetate-Producing Bacterium Isolated from Human Feces.</title>
        <authorList>
            <person name="Sakamoto M."/>
            <person name="Ikeyama N."/>
            <person name="Yuki M."/>
            <person name="Ohkuma M."/>
        </authorList>
    </citation>
    <scope>NUCLEOTIDE SEQUENCE [LARGE SCALE GENOMIC DNA]</scope>
    <source>
        <strain evidence="2 5">EGH7</strain>
    </source>
</reference>
<organism evidence="3 4">
    <name type="scientific">Faecalimonas umbilicata</name>
    <dbReference type="NCBI Taxonomy" id="1912855"/>
    <lineage>
        <taxon>Bacteria</taxon>
        <taxon>Bacillati</taxon>
        <taxon>Bacillota</taxon>
        <taxon>Clostridia</taxon>
        <taxon>Lachnospirales</taxon>
        <taxon>Lachnospiraceae</taxon>
        <taxon>Faecalimonas</taxon>
    </lineage>
</organism>
<dbReference type="Proteomes" id="UP000702954">
    <property type="component" value="Unassembled WGS sequence"/>
</dbReference>
<evidence type="ECO:0000313" key="4">
    <source>
        <dbReference type="Proteomes" id="UP000294613"/>
    </source>
</evidence>
<evidence type="ECO:0000313" key="3">
    <source>
        <dbReference type="EMBL" id="TCS66727.1"/>
    </source>
</evidence>